<evidence type="ECO:0000256" key="19">
    <source>
        <dbReference type="ARBA" id="ARBA00062157"/>
    </source>
</evidence>
<feature type="domain" description="Protein kinase" evidence="25">
    <location>
        <begin position="510"/>
        <end position="798"/>
    </location>
</feature>
<dbReference type="AlphaFoldDB" id="A0A0V1H1K9"/>
<comment type="caution">
    <text evidence="27">The sequence shown here is derived from an EMBL/GenBank/DDBJ whole genome shotgun (WGS) entry which is preliminary data.</text>
</comment>
<evidence type="ECO:0000259" key="26">
    <source>
        <dbReference type="PROSITE" id="PS50181"/>
    </source>
</evidence>
<comment type="similarity">
    <text evidence="3">Belongs to the protein kinase superfamily. BUD32 family.</text>
</comment>
<dbReference type="NCBIfam" id="TIGR03724">
    <property type="entry name" value="arch_bud32"/>
    <property type="match status" value="1"/>
</dbReference>
<dbReference type="GO" id="GO:0070525">
    <property type="term" value="P:tRNA threonylcarbamoyladenosine metabolic process"/>
    <property type="evidence" value="ECO:0007669"/>
    <property type="project" value="TreeGrafter"/>
</dbReference>
<evidence type="ECO:0000256" key="16">
    <source>
        <dbReference type="ARBA" id="ARBA00047899"/>
    </source>
</evidence>
<evidence type="ECO:0000256" key="4">
    <source>
        <dbReference type="ARBA" id="ARBA00012513"/>
    </source>
</evidence>
<protein>
    <recommendedName>
        <fullName evidence="4">non-specific serine/threonine protein kinase</fullName>
        <ecNumber evidence="4">2.7.11.1</ecNumber>
    </recommendedName>
    <alternativeName>
        <fullName evidence="20">Nori-2</fullName>
    </alternativeName>
    <alternativeName>
        <fullName evidence="21">TP53-regulating kinase</fullName>
    </alternativeName>
    <alternativeName>
        <fullName evidence="22">p53-related protein kinase</fullName>
    </alternativeName>
</protein>
<dbReference type="InterPro" id="IPR019775">
    <property type="entry name" value="WD40_repeat_CS"/>
</dbReference>
<dbReference type="PROSITE" id="PS50294">
    <property type="entry name" value="WD_REPEATS_REGION"/>
    <property type="match status" value="4"/>
</dbReference>
<dbReference type="SUPFAM" id="SSF50978">
    <property type="entry name" value="WD40 repeat-like"/>
    <property type="match status" value="1"/>
</dbReference>
<dbReference type="Gene3D" id="1.10.510.10">
    <property type="entry name" value="Transferase(Phosphotransferase) domain 1"/>
    <property type="match status" value="1"/>
</dbReference>
<evidence type="ECO:0000256" key="12">
    <source>
        <dbReference type="ARBA" id="ARBA00022777"/>
    </source>
</evidence>
<dbReference type="OrthoDB" id="19711at2759"/>
<evidence type="ECO:0000313" key="28">
    <source>
        <dbReference type="Proteomes" id="UP000055024"/>
    </source>
</evidence>
<comment type="function">
    <text evidence="18">Component of the EKC/KEOPS complex that is required for the formation of a threonylcarbamoyl group on adenosine at position 37 (t(6)A37) in tRNAs that read codons beginning with adenine. The complex is probably involved in the transfer of the threonylcarbamoyl moiety of threonylcarbamoyl-AMP (TC-AMP) to the N6 group of A37. TP53RK has ATPase activity in the context of the EKC/KEOPS complex and likely plays a supporting role to the catalytic subunit OSGEP. Atypical protein kinase that phosphorylates 'Ser-15' of p53/TP53 protein and may therefore participate in its activation.</text>
</comment>
<dbReference type="SMART" id="SM00256">
    <property type="entry name" value="FBOX"/>
    <property type="match status" value="1"/>
</dbReference>
<keyword evidence="14" id="KW-0067">ATP-binding</keyword>
<dbReference type="InterPro" id="IPR022495">
    <property type="entry name" value="Bud32"/>
</dbReference>
<feature type="repeat" description="WD" evidence="23">
    <location>
        <begin position="326"/>
        <end position="359"/>
    </location>
</feature>
<evidence type="ECO:0000313" key="27">
    <source>
        <dbReference type="EMBL" id="KRZ04358.1"/>
    </source>
</evidence>
<evidence type="ECO:0000256" key="6">
    <source>
        <dbReference type="ARBA" id="ARBA00022553"/>
    </source>
</evidence>
<evidence type="ECO:0000256" key="22">
    <source>
        <dbReference type="ARBA" id="ARBA00081359"/>
    </source>
</evidence>
<evidence type="ECO:0000256" key="15">
    <source>
        <dbReference type="ARBA" id="ARBA00023242"/>
    </source>
</evidence>
<dbReference type="InterPro" id="IPR011009">
    <property type="entry name" value="Kinase-like_dom_sf"/>
</dbReference>
<name>A0A0V1H1K9_9BILA</name>
<dbReference type="InterPro" id="IPR001810">
    <property type="entry name" value="F-box_dom"/>
</dbReference>
<dbReference type="PROSITE" id="PS00678">
    <property type="entry name" value="WD_REPEATS_1"/>
    <property type="match status" value="5"/>
</dbReference>
<dbReference type="InterPro" id="IPR008266">
    <property type="entry name" value="Tyr_kinase_AS"/>
</dbReference>
<comment type="subcellular location">
    <subcellularLocation>
        <location evidence="2">Cytoplasmic vesicle</location>
        <location evidence="2">Autophagosome</location>
    </subcellularLocation>
    <subcellularLocation>
        <location evidence="1">Nucleus</location>
    </subcellularLocation>
</comment>
<evidence type="ECO:0000256" key="7">
    <source>
        <dbReference type="ARBA" id="ARBA00022574"/>
    </source>
</evidence>
<keyword evidence="8" id="KW-0808">Transferase</keyword>
<keyword evidence="13" id="KW-0378">Hydrolase</keyword>
<dbReference type="PROSITE" id="PS50181">
    <property type="entry name" value="FBOX"/>
    <property type="match status" value="1"/>
</dbReference>
<keyword evidence="6" id="KW-0597">Phosphoprotein</keyword>
<comment type="catalytic activity">
    <reaction evidence="17">
        <text>L-seryl-[protein] + ATP = O-phospho-L-seryl-[protein] + ADP + H(+)</text>
        <dbReference type="Rhea" id="RHEA:17989"/>
        <dbReference type="Rhea" id="RHEA-COMP:9863"/>
        <dbReference type="Rhea" id="RHEA-COMP:11604"/>
        <dbReference type="ChEBI" id="CHEBI:15378"/>
        <dbReference type="ChEBI" id="CHEBI:29999"/>
        <dbReference type="ChEBI" id="CHEBI:30616"/>
        <dbReference type="ChEBI" id="CHEBI:83421"/>
        <dbReference type="ChEBI" id="CHEBI:456216"/>
        <dbReference type="EC" id="2.7.11.1"/>
    </reaction>
</comment>
<dbReference type="GO" id="GO:0016787">
    <property type="term" value="F:hydrolase activity"/>
    <property type="evidence" value="ECO:0007669"/>
    <property type="project" value="UniProtKB-KW"/>
</dbReference>
<dbReference type="GO" id="GO:0005524">
    <property type="term" value="F:ATP binding"/>
    <property type="evidence" value="ECO:0007669"/>
    <property type="project" value="UniProtKB-KW"/>
</dbReference>
<evidence type="ECO:0000259" key="25">
    <source>
        <dbReference type="PROSITE" id="PS50011"/>
    </source>
</evidence>
<keyword evidence="7 23" id="KW-0853">WD repeat</keyword>
<proteinExistence type="inferred from homology"/>
<dbReference type="PROSITE" id="PS50011">
    <property type="entry name" value="PROTEIN_KINASE_DOM"/>
    <property type="match status" value="1"/>
</dbReference>
<keyword evidence="9" id="KW-0819">tRNA processing</keyword>
<feature type="repeat" description="WD" evidence="23">
    <location>
        <begin position="240"/>
        <end position="279"/>
    </location>
</feature>
<dbReference type="FunFam" id="3.30.200.20:FF:000201">
    <property type="entry name" value="TP53-regulating kinase isoform X1"/>
    <property type="match status" value="1"/>
</dbReference>
<evidence type="ECO:0000256" key="24">
    <source>
        <dbReference type="SAM" id="MobiDB-lite"/>
    </source>
</evidence>
<evidence type="ECO:0000256" key="9">
    <source>
        <dbReference type="ARBA" id="ARBA00022694"/>
    </source>
</evidence>
<evidence type="ECO:0000256" key="3">
    <source>
        <dbReference type="ARBA" id="ARBA00010630"/>
    </source>
</evidence>
<sequence>MERLPAKTASDMEELGNGNENDSELKSSNAAAHNGSQNDNAQVSSTCFLSFNDKLEKLCEWMAHFTDDEKNIVVSNILLYCGPEQLKPVADFMESSSHNYFSENAVDPFELFPSNILMHIFSFLEPIDIASCALVSKLWNRFVEYQGWKSMCLFNSNYRLASTELEQKLTSRYCIGEGRVEWKGIFLERYRLRRNWMKARCVVRISCVQFDENRIVSGSSDKSIKLWDIRTNNPLAVMTLLGHSGTVRCLQLNGSRLASGSNDHTLKVWDLSSNEHWSSIACRSTMIGHTDAVRCLQMDDEKIISGSYDKTLRTWDLKTGQQTATFSGHEGEVLCLQFDRRKLISGSSDRSIRIWDLRTQIAGMTLHNVHAKAVTCLQFNETQIVSASFDCTIKVWDVRTGRCFRTINWKENEGHTGVVRCLQADRWRFVSGADDKTLKVMDALHRLANIFQSHVWNLNTGERICTLHSHTDGVTCLSFNDFRIVSGSYDTCVKLIMQSCSSEKKIEFSDSTVTLIAQGAEARIFSANFYGKPAIIKERFKKKYRHFALDELLTKERMRAEIRGLMHCRKLGIPVPPIYFVDSKQNSIIFGAIEDATTLKNLLDSMHKAGAVDLVDNLALTIGQVLAKMHMNGVIHGDLTTSNLLVKQPLSADNCRQIVLIDFGLSFVSSLVEDKAVDLLVLEKAFMSTHPNAESFYRTILDAYAKFYGKQGSEVLAQLEQVRLRGRKRLIRCQIDAVFTLTRNSTTGKQEIQNSTISQFKRLICLTSKPKSKVHCMLSKDYGRKVSSLSSYGAQKWLDHYCEGRSPVAVKILKEGLKALHEQCRKLVDIVVDVTIGEERKWKIIK</sequence>
<dbReference type="PANTHER" id="PTHR12209:SF0">
    <property type="entry name" value="EKC_KEOPS COMPLEX SUBUNIT TP53RK"/>
    <property type="match status" value="1"/>
</dbReference>
<dbReference type="Gene3D" id="2.130.10.10">
    <property type="entry name" value="YVTN repeat-like/Quinoprotein amine dehydrogenase"/>
    <property type="match status" value="2"/>
</dbReference>
<comment type="catalytic activity">
    <reaction evidence="16">
        <text>L-threonyl-[protein] + ATP = O-phospho-L-threonyl-[protein] + ADP + H(+)</text>
        <dbReference type="Rhea" id="RHEA:46608"/>
        <dbReference type="Rhea" id="RHEA-COMP:11060"/>
        <dbReference type="Rhea" id="RHEA-COMP:11605"/>
        <dbReference type="ChEBI" id="CHEBI:15378"/>
        <dbReference type="ChEBI" id="CHEBI:30013"/>
        <dbReference type="ChEBI" id="CHEBI:30616"/>
        <dbReference type="ChEBI" id="CHEBI:61977"/>
        <dbReference type="ChEBI" id="CHEBI:456216"/>
        <dbReference type="EC" id="2.7.11.1"/>
    </reaction>
</comment>
<evidence type="ECO:0000256" key="13">
    <source>
        <dbReference type="ARBA" id="ARBA00022801"/>
    </source>
</evidence>
<dbReference type="EC" id="2.7.11.1" evidence="4"/>
<keyword evidence="5" id="KW-0723">Serine/threonine-protein kinase</keyword>
<dbReference type="GO" id="GO:0000408">
    <property type="term" value="C:EKC/KEOPS complex"/>
    <property type="evidence" value="ECO:0007669"/>
    <property type="project" value="UniProtKB-ARBA"/>
</dbReference>
<feature type="repeat" description="WD" evidence="23">
    <location>
        <begin position="286"/>
        <end position="325"/>
    </location>
</feature>
<feature type="domain" description="F-box" evidence="26">
    <location>
        <begin position="106"/>
        <end position="151"/>
    </location>
</feature>
<evidence type="ECO:0000256" key="2">
    <source>
        <dbReference type="ARBA" id="ARBA00004419"/>
    </source>
</evidence>
<reference evidence="27 28" key="1">
    <citation type="submission" date="2015-01" db="EMBL/GenBank/DDBJ databases">
        <title>Evolution of Trichinella species and genotypes.</title>
        <authorList>
            <person name="Korhonen P.K."/>
            <person name="Edoardo P."/>
            <person name="Giuseppe L.R."/>
            <person name="Gasser R.B."/>
        </authorList>
    </citation>
    <scope>NUCLEOTIDE SEQUENCE [LARGE SCALE GENOMIC DNA]</scope>
    <source>
        <strain evidence="27">ISS1029</strain>
    </source>
</reference>
<evidence type="ECO:0000256" key="21">
    <source>
        <dbReference type="ARBA" id="ARBA00080585"/>
    </source>
</evidence>
<dbReference type="STRING" id="268475.A0A0V1H1K9"/>
<dbReference type="GO" id="GO:0008033">
    <property type="term" value="P:tRNA processing"/>
    <property type="evidence" value="ECO:0007669"/>
    <property type="project" value="UniProtKB-KW"/>
</dbReference>
<dbReference type="FunFam" id="1.10.510.10:FF:000323">
    <property type="entry name" value="TP53-regulating kinase, putative"/>
    <property type="match status" value="1"/>
</dbReference>
<keyword evidence="10" id="KW-0677">Repeat</keyword>
<dbReference type="InterPro" id="IPR036322">
    <property type="entry name" value="WD40_repeat_dom_sf"/>
</dbReference>
<dbReference type="SUPFAM" id="SSF81383">
    <property type="entry name" value="F-box domain"/>
    <property type="match status" value="1"/>
</dbReference>
<dbReference type="PROSITE" id="PS50082">
    <property type="entry name" value="WD_REPEATS_2"/>
    <property type="match status" value="5"/>
</dbReference>
<feature type="repeat" description="WD" evidence="23">
    <location>
        <begin position="367"/>
        <end position="406"/>
    </location>
</feature>
<dbReference type="PROSITE" id="PS00109">
    <property type="entry name" value="PROTEIN_KINASE_TYR"/>
    <property type="match status" value="1"/>
</dbReference>
<dbReference type="PRINTS" id="PR00320">
    <property type="entry name" value="GPROTEINBRPT"/>
</dbReference>
<feature type="region of interest" description="Disordered" evidence="24">
    <location>
        <begin position="1"/>
        <end position="40"/>
    </location>
</feature>
<organism evidence="27 28">
    <name type="scientific">Trichinella zimbabwensis</name>
    <dbReference type="NCBI Taxonomy" id="268475"/>
    <lineage>
        <taxon>Eukaryota</taxon>
        <taxon>Metazoa</taxon>
        <taxon>Ecdysozoa</taxon>
        <taxon>Nematoda</taxon>
        <taxon>Enoplea</taxon>
        <taxon>Dorylaimia</taxon>
        <taxon>Trichinellida</taxon>
        <taxon>Trichinellidae</taxon>
        <taxon>Trichinella</taxon>
    </lineage>
</organism>
<dbReference type="CDD" id="cd00200">
    <property type="entry name" value="WD40"/>
    <property type="match status" value="1"/>
</dbReference>
<evidence type="ECO:0000256" key="20">
    <source>
        <dbReference type="ARBA" id="ARBA00079584"/>
    </source>
</evidence>
<evidence type="ECO:0000256" key="23">
    <source>
        <dbReference type="PROSITE-ProRule" id="PRU00221"/>
    </source>
</evidence>
<dbReference type="GO" id="GO:0005776">
    <property type="term" value="C:autophagosome"/>
    <property type="evidence" value="ECO:0007669"/>
    <property type="project" value="UniProtKB-SubCell"/>
</dbReference>
<dbReference type="GO" id="GO:0005829">
    <property type="term" value="C:cytosol"/>
    <property type="evidence" value="ECO:0007669"/>
    <property type="project" value="TreeGrafter"/>
</dbReference>
<dbReference type="Pfam" id="PF12937">
    <property type="entry name" value="F-box-like"/>
    <property type="match status" value="1"/>
</dbReference>
<dbReference type="InterPro" id="IPR001680">
    <property type="entry name" value="WD40_rpt"/>
</dbReference>
<feature type="compositionally biased region" description="Polar residues" evidence="24">
    <location>
        <begin position="26"/>
        <end position="40"/>
    </location>
</feature>
<keyword evidence="28" id="KW-1185">Reference proteome</keyword>
<dbReference type="GO" id="GO:0005634">
    <property type="term" value="C:nucleus"/>
    <property type="evidence" value="ECO:0007669"/>
    <property type="project" value="UniProtKB-SubCell"/>
</dbReference>
<dbReference type="EMBL" id="JYDP01000166">
    <property type="protein sequence ID" value="KRZ04358.1"/>
    <property type="molecule type" value="Genomic_DNA"/>
</dbReference>
<evidence type="ECO:0000256" key="18">
    <source>
        <dbReference type="ARBA" id="ARBA00056624"/>
    </source>
</evidence>
<dbReference type="InterPro" id="IPR036047">
    <property type="entry name" value="F-box-like_dom_sf"/>
</dbReference>
<keyword evidence="11" id="KW-0547">Nucleotide-binding</keyword>
<dbReference type="PANTHER" id="PTHR12209">
    <property type="entry name" value="NON-SPECIFIC SERINE/THREONINE PROTEIN KINASE"/>
    <property type="match status" value="1"/>
</dbReference>
<dbReference type="Pfam" id="PF06293">
    <property type="entry name" value="Kdo"/>
    <property type="match status" value="1"/>
</dbReference>
<dbReference type="Gene3D" id="1.20.1280.50">
    <property type="match status" value="1"/>
</dbReference>
<feature type="repeat" description="WD" evidence="23">
    <location>
        <begin position="205"/>
        <end position="237"/>
    </location>
</feature>
<evidence type="ECO:0000256" key="8">
    <source>
        <dbReference type="ARBA" id="ARBA00022679"/>
    </source>
</evidence>
<gene>
    <name evidence="27" type="primary">TP53RK</name>
    <name evidence="27" type="ORF">T11_14428</name>
</gene>
<keyword evidence="12" id="KW-0418">Kinase</keyword>
<evidence type="ECO:0000256" key="11">
    <source>
        <dbReference type="ARBA" id="ARBA00022741"/>
    </source>
</evidence>
<dbReference type="InterPro" id="IPR020472">
    <property type="entry name" value="WD40_PAC1"/>
</dbReference>
<dbReference type="InterPro" id="IPR000719">
    <property type="entry name" value="Prot_kinase_dom"/>
</dbReference>
<dbReference type="SUPFAM" id="SSF56112">
    <property type="entry name" value="Protein kinase-like (PK-like)"/>
    <property type="match status" value="1"/>
</dbReference>
<evidence type="ECO:0000256" key="14">
    <source>
        <dbReference type="ARBA" id="ARBA00022840"/>
    </source>
</evidence>
<dbReference type="Proteomes" id="UP000055024">
    <property type="component" value="Unassembled WGS sequence"/>
</dbReference>
<dbReference type="SMART" id="SM00320">
    <property type="entry name" value="WD40"/>
    <property type="match status" value="7"/>
</dbReference>
<evidence type="ECO:0000256" key="17">
    <source>
        <dbReference type="ARBA" id="ARBA00048679"/>
    </source>
</evidence>
<evidence type="ECO:0000256" key="1">
    <source>
        <dbReference type="ARBA" id="ARBA00004123"/>
    </source>
</evidence>
<comment type="subunit">
    <text evidence="19">Component of the EKC/KEOPS complex composed of at least GON7, TP53RK, TPRKB, OSGEP and LAGE3; the whole complex dimerizes.</text>
</comment>
<evidence type="ECO:0000256" key="5">
    <source>
        <dbReference type="ARBA" id="ARBA00022527"/>
    </source>
</evidence>
<dbReference type="InterPro" id="IPR015943">
    <property type="entry name" value="WD40/YVTN_repeat-like_dom_sf"/>
</dbReference>
<dbReference type="GO" id="GO:0004674">
    <property type="term" value="F:protein serine/threonine kinase activity"/>
    <property type="evidence" value="ECO:0007669"/>
    <property type="project" value="UniProtKB-KW"/>
</dbReference>
<dbReference type="Gene3D" id="3.30.200.20">
    <property type="entry name" value="Phosphorylase Kinase, domain 1"/>
    <property type="match status" value="1"/>
</dbReference>
<dbReference type="Pfam" id="PF00400">
    <property type="entry name" value="WD40"/>
    <property type="match status" value="6"/>
</dbReference>
<evidence type="ECO:0000256" key="10">
    <source>
        <dbReference type="ARBA" id="ARBA00022737"/>
    </source>
</evidence>
<keyword evidence="15" id="KW-0539">Nucleus</keyword>
<accession>A0A0V1H1K9</accession>